<dbReference type="EMBL" id="MDLC01000076">
    <property type="protein sequence ID" value="ODS22469.1"/>
    <property type="molecule type" value="Genomic_DNA"/>
</dbReference>
<accession>A0A1D2QLM6</accession>
<comment type="caution">
    <text evidence="3">The sequence shown here is derived from an EMBL/GenBank/DDBJ whole genome shotgun (WGS) entry which is preliminary data.</text>
</comment>
<dbReference type="InterPro" id="IPR056823">
    <property type="entry name" value="TEN-like_YD-shell"/>
</dbReference>
<dbReference type="PANTHER" id="PTHR32305:SF15">
    <property type="entry name" value="PROTEIN RHSA-RELATED"/>
    <property type="match status" value="1"/>
</dbReference>
<dbReference type="Pfam" id="PF25023">
    <property type="entry name" value="TEN_YD-shell"/>
    <property type="match status" value="1"/>
</dbReference>
<reference evidence="3 4" key="1">
    <citation type="journal article" date="2016" name="Appl. Environ. Microbiol.">
        <title>Lack of Overt Genome Reduction in the Bryostatin-Producing Bryozoan Symbiont "Candidatus Endobugula sertula".</title>
        <authorList>
            <person name="Miller I.J."/>
            <person name="Vanee N."/>
            <person name="Fong S.S."/>
            <person name="Lim-Fong G.E."/>
            <person name="Kwan J.C."/>
        </authorList>
    </citation>
    <scope>NUCLEOTIDE SEQUENCE [LARGE SCALE GENOMIC DNA]</scope>
    <source>
        <strain evidence="3">AB1-4</strain>
    </source>
</reference>
<sequence length="647" mass="70882">MTKTIACTLLGKPIQVDILDGEVSLSTILYQYDEFGRLKSTCQNDFTSTTTYDEFGRVNTCTTMDATQNITQTISTHYDDYSREMQRDIEVSTPNNVLTQHIIKCTYNSENQITHRESIVNDTTLNESFTYDVQNRLESYCVDSEDKQLLPQDEYNNAFVKQDFVFDLFNNLCSVTTAFKDGSSNTSTYEYTVAGKRQVTEIKNTHANYPASVAFTYDLDGNLVESANNSKYQYSVSGRLMTATQNSESISYLYDPYDRIVVTQSVNVGKTNRYYLDDRLAIEMSDKGHHLFIAHQGMPVAEISGDKRQLLAVNNQNSVVSAIELTGEMLSPHIMTYSPYGFRHSNAIKTGFNGEVIEAVTGYYQLGNGTRAYVPLLGLFTAPDSFCPFYGGGIHPYLYCEGNPINYTDPSGHFSSGMDLGLNIFSLFVDLFALGTAVFTGGASIATGIAITGATLGIASDTLGIAADSMAIQDAKTGNTARQDTIQNLGFASGVFGLASLATDVGVGSYGTYSKYKQYRANKIESMELGTEGNYGQIVLPNWQFDHRRSPGTHVSAGLKAKDVAKPALEFIGFNMIPGKPTKAKTVIGIGVGVSSLLASFASFANTTWAPANHEKNADTTTTPVLQDKFLLPVTLYQMEGHDDSKV</sequence>
<evidence type="ECO:0000259" key="2">
    <source>
        <dbReference type="Pfam" id="PF25023"/>
    </source>
</evidence>
<evidence type="ECO:0000313" key="3">
    <source>
        <dbReference type="EMBL" id="ODS22469.1"/>
    </source>
</evidence>
<dbReference type="NCBIfam" id="TIGR03696">
    <property type="entry name" value="Rhs_assc_core"/>
    <property type="match status" value="1"/>
</dbReference>
<gene>
    <name evidence="3" type="ORF">AB835_13970</name>
</gene>
<name>A0A1D2QLM6_9GAMM</name>
<dbReference type="Proteomes" id="UP000242502">
    <property type="component" value="Unassembled WGS sequence"/>
</dbReference>
<evidence type="ECO:0000313" key="4">
    <source>
        <dbReference type="Proteomes" id="UP000242502"/>
    </source>
</evidence>
<dbReference type="Gene3D" id="2.180.10.10">
    <property type="entry name" value="RHS repeat-associated core"/>
    <property type="match status" value="1"/>
</dbReference>
<keyword evidence="1" id="KW-0677">Repeat</keyword>
<organism evidence="3 4">
    <name type="scientific">Candidatus Endobugula sertula</name>
    <name type="common">Bugula neritina bacterial symbiont</name>
    <dbReference type="NCBI Taxonomy" id="62101"/>
    <lineage>
        <taxon>Bacteria</taxon>
        <taxon>Pseudomonadati</taxon>
        <taxon>Pseudomonadota</taxon>
        <taxon>Gammaproteobacteria</taxon>
        <taxon>Cellvibrionales</taxon>
        <taxon>Cellvibrionaceae</taxon>
        <taxon>Candidatus Endobugula</taxon>
    </lineage>
</organism>
<feature type="domain" description="Teneurin-like YD-shell" evidence="2">
    <location>
        <begin position="28"/>
        <end position="384"/>
    </location>
</feature>
<evidence type="ECO:0000256" key="1">
    <source>
        <dbReference type="ARBA" id="ARBA00022737"/>
    </source>
</evidence>
<dbReference type="STRING" id="62101.AB835_13970"/>
<dbReference type="InterPro" id="IPR022385">
    <property type="entry name" value="Rhs_assc_core"/>
</dbReference>
<dbReference type="InterPro" id="IPR050708">
    <property type="entry name" value="T6SS_VgrG/RHS"/>
</dbReference>
<protein>
    <recommendedName>
        <fullName evidence="2">Teneurin-like YD-shell domain-containing protein</fullName>
    </recommendedName>
</protein>
<proteinExistence type="predicted"/>
<dbReference type="AlphaFoldDB" id="A0A1D2QLM6"/>
<dbReference type="PANTHER" id="PTHR32305">
    <property type="match status" value="1"/>
</dbReference>